<reference evidence="13" key="1">
    <citation type="journal article" date="2023" name="Mol. Plant Microbe Interact.">
        <title>Elucidating the Obligate Nature and Biological Capacity of an Invasive Fungal Corn Pathogen.</title>
        <authorList>
            <person name="MacCready J.S."/>
            <person name="Roggenkamp E.M."/>
            <person name="Gdanetz K."/>
            <person name="Chilvers M.I."/>
        </authorList>
    </citation>
    <scope>NUCLEOTIDE SEQUENCE</scope>
    <source>
        <strain evidence="13">PM02</strain>
    </source>
</reference>
<evidence type="ECO:0000256" key="8">
    <source>
        <dbReference type="ARBA" id="ARBA00023010"/>
    </source>
</evidence>
<keyword evidence="9" id="KW-0906">Nuclear pore complex</keyword>
<dbReference type="Gene3D" id="1.20.120.1880">
    <property type="entry name" value="Nucleoporin, helical C-terminal domain"/>
    <property type="match status" value="1"/>
</dbReference>
<evidence type="ECO:0000256" key="7">
    <source>
        <dbReference type="ARBA" id="ARBA00022927"/>
    </source>
</evidence>
<dbReference type="GO" id="GO:0051292">
    <property type="term" value="P:nuclear pore complex assembly"/>
    <property type="evidence" value="ECO:0007669"/>
    <property type="project" value="UniProtKB-ARBA"/>
</dbReference>
<dbReference type="Pfam" id="PF03177">
    <property type="entry name" value="Nucleoporin_C"/>
    <property type="match status" value="1"/>
</dbReference>
<proteinExistence type="inferred from homology"/>
<keyword evidence="14" id="KW-1185">Reference proteome</keyword>
<dbReference type="FunFam" id="1.25.40.440:FF:000001">
    <property type="entry name" value="Nuclear pore complex subunit"/>
    <property type="match status" value="1"/>
</dbReference>
<dbReference type="InterPro" id="IPR042538">
    <property type="entry name" value="Nucleoporin_Nup155_C_3"/>
</dbReference>
<dbReference type="AlphaFoldDB" id="A0AAD9I7D3"/>
<dbReference type="GO" id="GO:0031965">
    <property type="term" value="C:nuclear membrane"/>
    <property type="evidence" value="ECO:0007669"/>
    <property type="project" value="UniProtKB-SubCell"/>
</dbReference>
<evidence type="ECO:0000259" key="12">
    <source>
        <dbReference type="Pfam" id="PF03177"/>
    </source>
</evidence>
<sequence length="653" mass="74227">MAEHQSLDALQKITASITEGISFVRMLFDERVTDIYARLDFPARQGLQDLTYEVLFSQSAGKDLAKTLVKAIVNRNIQNGSNVETVADALRRRCGSFCSPDDVIIFKAQEQLQRAADQSNNLAAMRQALSESLRLFERVAESLSQPNLQSAVDQFVALKYYAGAIHLCLVAARERDRGNRALSWVHDGQPPNDSRRHAYQERRRCYDLIHEVLTRLDNEQANQPQEMDGRPTLAATKLHEAYSVVNESDDEVFHFGLYEWYIQQQWTDRILAIDSPHVISYLKRLAATDAQHADLLCRFYTHRSRYFEAAQIQVELAKSEFAIGIKERITLLSLAKANANVTTVGVGRQVQQALNHEVSDLLEVAHIQDDLLVRLLDDDRIPEERKELIDETLDGPIQDLSELFNNYADQAGYYDICLLIYHAADFHKSQTIIETWQRLIDSIHNEYEERRERWEQLRARGITGEDNAAPPHPYEMVSQSIQSIAHRTSLDSLIFPVDSLLPLVCEYAVINGQDASIGADPCWPVFIFLQLGVSHYLIVRQLERLLDVREHPYTGRRKKIIVQWINAAVEAWLRELERRGGLGATGRGGDNAVNTSIADLLGQCEQLMAQMTPAQGANAEVEELQRIRRTSIQLRAQVDRVVDMIAQGSVLFR</sequence>
<evidence type="ECO:0000256" key="2">
    <source>
        <dbReference type="ARBA" id="ARBA00004567"/>
    </source>
</evidence>
<dbReference type="InterPro" id="IPR042537">
    <property type="entry name" value="Nucleoporin_Nup155_C_2"/>
</dbReference>
<evidence type="ECO:0000256" key="5">
    <source>
        <dbReference type="ARBA" id="ARBA00022448"/>
    </source>
</evidence>
<dbReference type="GO" id="GO:0051028">
    <property type="term" value="P:mRNA transport"/>
    <property type="evidence" value="ECO:0007669"/>
    <property type="project" value="UniProtKB-KW"/>
</dbReference>
<comment type="caution">
    <text evidence="13">The sequence shown here is derived from an EMBL/GenBank/DDBJ whole genome shotgun (WGS) entry which is preliminary data.</text>
</comment>
<name>A0AAD9I7D3_9PEZI</name>
<dbReference type="GO" id="GO:0017056">
    <property type="term" value="F:structural constituent of nuclear pore"/>
    <property type="evidence" value="ECO:0007669"/>
    <property type="project" value="InterPro"/>
</dbReference>
<accession>A0AAD9I7D3</accession>
<dbReference type="Gene3D" id="1.20.58.1780">
    <property type="match status" value="1"/>
</dbReference>
<dbReference type="InterPro" id="IPR004870">
    <property type="entry name" value="Nucleoporin_Nup155"/>
</dbReference>
<gene>
    <name evidence="13" type="ORF">P8C59_006068</name>
</gene>
<keyword evidence="10" id="KW-0472">Membrane</keyword>
<keyword evidence="11" id="KW-0539">Nucleus</keyword>
<evidence type="ECO:0000256" key="3">
    <source>
        <dbReference type="ARBA" id="ARBA00004620"/>
    </source>
</evidence>
<evidence type="ECO:0000313" key="13">
    <source>
        <dbReference type="EMBL" id="KAK2071662.1"/>
    </source>
</evidence>
<keyword evidence="6" id="KW-0509">mRNA transport</keyword>
<dbReference type="InterPro" id="IPR007187">
    <property type="entry name" value="Nucleoporin_Nup133/Nup155_C"/>
</dbReference>
<evidence type="ECO:0000256" key="11">
    <source>
        <dbReference type="ARBA" id="ARBA00023242"/>
    </source>
</evidence>
<dbReference type="InterPro" id="IPR042533">
    <property type="entry name" value="Nucleoporin_Nup155_C_1"/>
</dbReference>
<protein>
    <recommendedName>
        <fullName evidence="12">Nucleoporin Nup133/Nup155-like C-terminal domain-containing protein</fullName>
    </recommendedName>
</protein>
<keyword evidence="5" id="KW-0813">Transport</keyword>
<dbReference type="GO" id="GO:0044611">
    <property type="term" value="C:nuclear pore inner ring"/>
    <property type="evidence" value="ECO:0007669"/>
    <property type="project" value="TreeGrafter"/>
</dbReference>
<organism evidence="13 14">
    <name type="scientific">Phyllachora maydis</name>
    <dbReference type="NCBI Taxonomy" id="1825666"/>
    <lineage>
        <taxon>Eukaryota</taxon>
        <taxon>Fungi</taxon>
        <taxon>Dikarya</taxon>
        <taxon>Ascomycota</taxon>
        <taxon>Pezizomycotina</taxon>
        <taxon>Sordariomycetes</taxon>
        <taxon>Sordariomycetidae</taxon>
        <taxon>Phyllachorales</taxon>
        <taxon>Phyllachoraceae</taxon>
        <taxon>Phyllachora</taxon>
    </lineage>
</organism>
<comment type="similarity">
    <text evidence="4">Belongs to the non-repetitive/WGA-negative nucleoporin family.</text>
</comment>
<evidence type="ECO:0000256" key="1">
    <source>
        <dbReference type="ARBA" id="ARBA00004335"/>
    </source>
</evidence>
<evidence type="ECO:0000256" key="10">
    <source>
        <dbReference type="ARBA" id="ARBA00023136"/>
    </source>
</evidence>
<dbReference type="EMBL" id="JAQQPM010000005">
    <property type="protein sequence ID" value="KAK2071662.1"/>
    <property type="molecule type" value="Genomic_DNA"/>
</dbReference>
<dbReference type="FunFam" id="1.25.40.450:FF:000002">
    <property type="entry name" value="Putative non-repetitive nucleoporin"/>
    <property type="match status" value="1"/>
</dbReference>
<dbReference type="Gene3D" id="1.25.40.440">
    <property type="entry name" value="Nucleoporin, helical domain, central subdomain"/>
    <property type="match status" value="1"/>
</dbReference>
<dbReference type="GO" id="GO:0036228">
    <property type="term" value="P:protein localization to nuclear inner membrane"/>
    <property type="evidence" value="ECO:0007669"/>
    <property type="project" value="TreeGrafter"/>
</dbReference>
<keyword evidence="8" id="KW-0811">Translocation</keyword>
<dbReference type="Gene3D" id="1.25.40.450">
    <property type="entry name" value="Nucleoporin, helical domain, N-terminal subdomain"/>
    <property type="match status" value="1"/>
</dbReference>
<evidence type="ECO:0000256" key="4">
    <source>
        <dbReference type="ARBA" id="ARBA00007373"/>
    </source>
</evidence>
<evidence type="ECO:0000313" key="14">
    <source>
        <dbReference type="Proteomes" id="UP001217918"/>
    </source>
</evidence>
<dbReference type="PANTHER" id="PTHR10350">
    <property type="entry name" value="NUCLEAR PORE COMPLEX PROTEIN NUP155"/>
    <property type="match status" value="1"/>
</dbReference>
<feature type="domain" description="Nucleoporin Nup133/Nup155-like C-terminal" evidence="12">
    <location>
        <begin position="2"/>
        <end position="581"/>
    </location>
</feature>
<keyword evidence="7" id="KW-0653">Protein transport</keyword>
<dbReference type="GO" id="GO:0006405">
    <property type="term" value="P:RNA export from nucleus"/>
    <property type="evidence" value="ECO:0007669"/>
    <property type="project" value="TreeGrafter"/>
</dbReference>
<dbReference type="GO" id="GO:0000972">
    <property type="term" value="P:transcription-dependent tethering of RNA polymerase II gene DNA at nuclear periphery"/>
    <property type="evidence" value="ECO:0007669"/>
    <property type="project" value="TreeGrafter"/>
</dbReference>
<dbReference type="GO" id="GO:0006606">
    <property type="term" value="P:protein import into nucleus"/>
    <property type="evidence" value="ECO:0007669"/>
    <property type="project" value="TreeGrafter"/>
</dbReference>
<dbReference type="PANTHER" id="PTHR10350:SF6">
    <property type="entry name" value="NUCLEAR PORE COMPLEX PROTEIN NUP155"/>
    <property type="match status" value="1"/>
</dbReference>
<comment type="subcellular location">
    <subcellularLocation>
        <location evidence="1">Nucleus membrane</location>
        <topology evidence="1">Peripheral membrane protein</topology>
        <orientation evidence="1">Cytoplasmic side</orientation>
    </subcellularLocation>
    <subcellularLocation>
        <location evidence="3">Nucleus membrane</location>
        <topology evidence="3">Peripheral membrane protein</topology>
        <orientation evidence="3">Nucleoplasmic side</orientation>
    </subcellularLocation>
    <subcellularLocation>
        <location evidence="2">Nucleus</location>
        <location evidence="2">Nuclear pore complex</location>
    </subcellularLocation>
</comment>
<evidence type="ECO:0000256" key="6">
    <source>
        <dbReference type="ARBA" id="ARBA00022816"/>
    </source>
</evidence>
<dbReference type="Proteomes" id="UP001217918">
    <property type="component" value="Unassembled WGS sequence"/>
</dbReference>
<evidence type="ECO:0000256" key="9">
    <source>
        <dbReference type="ARBA" id="ARBA00023132"/>
    </source>
</evidence>